<keyword evidence="3" id="KW-1185">Reference proteome</keyword>
<evidence type="ECO:0000313" key="2">
    <source>
        <dbReference type="EMBL" id="OIN13519.1"/>
    </source>
</evidence>
<dbReference type="AlphaFoldDB" id="A0A1J4QIE3"/>
<evidence type="ECO:0000313" key="3">
    <source>
        <dbReference type="Proteomes" id="UP000243073"/>
    </source>
</evidence>
<sequence>MIIPFTELSEDTLNNLIEQFVLQEGTEYGEHEVSLNEKLAQVKQQLGSGEAVIVYSELHESVNIVPAAQFRHKP</sequence>
<name>A0A1J4QIE3_9GAMM</name>
<dbReference type="InterPro" id="IPR010648">
    <property type="entry name" value="UPF0270"/>
</dbReference>
<dbReference type="Pfam" id="PF06794">
    <property type="entry name" value="UPF0270"/>
    <property type="match status" value="1"/>
</dbReference>
<dbReference type="PIRSF" id="PIRSF006169">
    <property type="entry name" value="UCP006169"/>
    <property type="match status" value="1"/>
</dbReference>
<dbReference type="InterPro" id="IPR036685">
    <property type="entry name" value="YehU-like_sf"/>
</dbReference>
<comment type="similarity">
    <text evidence="1">Belongs to the UPF0270 family.</text>
</comment>
<dbReference type="NCBIfam" id="NF003438">
    <property type="entry name" value="PRK04966.1"/>
    <property type="match status" value="1"/>
</dbReference>
<protein>
    <submittedName>
        <fullName evidence="2">Uncharacterized protein</fullName>
    </submittedName>
</protein>
<gene>
    <name evidence="2" type="ORF">BFR47_10180</name>
</gene>
<accession>A0A1J4QIE3</accession>
<dbReference type="Proteomes" id="UP000243073">
    <property type="component" value="Unassembled WGS sequence"/>
</dbReference>
<dbReference type="STRING" id="1414654.BFR47_10180"/>
<comment type="caution">
    <text evidence="2">The sequence shown here is derived from an EMBL/GenBank/DDBJ whole genome shotgun (WGS) entry which is preliminary data.</text>
</comment>
<evidence type="ECO:0000256" key="1">
    <source>
        <dbReference type="ARBA" id="ARBA00006450"/>
    </source>
</evidence>
<dbReference type="EMBL" id="MDKE01000006">
    <property type="protein sequence ID" value="OIN13519.1"/>
    <property type="molecule type" value="Genomic_DNA"/>
</dbReference>
<dbReference type="OrthoDB" id="6120729at2"/>
<dbReference type="SUPFAM" id="SSF118001">
    <property type="entry name" value="YehU-like"/>
    <property type="match status" value="1"/>
</dbReference>
<organism evidence="2 3">
    <name type="scientific">Oceanisphaera psychrotolerans</name>
    <dbReference type="NCBI Taxonomy" id="1414654"/>
    <lineage>
        <taxon>Bacteria</taxon>
        <taxon>Pseudomonadati</taxon>
        <taxon>Pseudomonadota</taxon>
        <taxon>Gammaproteobacteria</taxon>
        <taxon>Aeromonadales</taxon>
        <taxon>Aeromonadaceae</taxon>
        <taxon>Oceanisphaera</taxon>
    </lineage>
</organism>
<dbReference type="RefSeq" id="WP_071471614.1">
    <property type="nucleotide sequence ID" value="NZ_MDKE01000006.1"/>
</dbReference>
<dbReference type="Gene3D" id="1.10.10.610">
    <property type="entry name" value="YehU-like"/>
    <property type="match status" value="1"/>
</dbReference>
<proteinExistence type="inferred from homology"/>
<reference evidence="2 3" key="1">
    <citation type="submission" date="2016-07" db="EMBL/GenBank/DDBJ databases">
        <title>Draft Genome Sequence of Oceanisphaera psychrotolerans, isolated from coastal sediment samples.</title>
        <authorList>
            <person name="Zhuo S."/>
            <person name="Ruan Z."/>
        </authorList>
    </citation>
    <scope>NUCLEOTIDE SEQUENCE [LARGE SCALE GENOMIC DNA]</scope>
    <source>
        <strain evidence="2 3">LAM-WHM-ZC</strain>
    </source>
</reference>